<organism evidence="7 8">
    <name type="scientific">Erythranthe guttata</name>
    <name type="common">Yellow monkey flower</name>
    <name type="synonym">Mimulus guttatus</name>
    <dbReference type="NCBI Taxonomy" id="4155"/>
    <lineage>
        <taxon>Eukaryota</taxon>
        <taxon>Viridiplantae</taxon>
        <taxon>Streptophyta</taxon>
        <taxon>Embryophyta</taxon>
        <taxon>Tracheophyta</taxon>
        <taxon>Spermatophyta</taxon>
        <taxon>Magnoliopsida</taxon>
        <taxon>eudicotyledons</taxon>
        <taxon>Gunneridae</taxon>
        <taxon>Pentapetalae</taxon>
        <taxon>asterids</taxon>
        <taxon>lamiids</taxon>
        <taxon>Lamiales</taxon>
        <taxon>Phrymaceae</taxon>
        <taxon>Erythranthe</taxon>
    </lineage>
</organism>
<feature type="compositionally biased region" description="Polar residues" evidence="5">
    <location>
        <begin position="394"/>
        <end position="407"/>
    </location>
</feature>
<evidence type="ECO:0000256" key="3">
    <source>
        <dbReference type="ARBA" id="ARBA00023187"/>
    </source>
</evidence>
<evidence type="ECO:0000313" key="8">
    <source>
        <dbReference type="Proteomes" id="UP000030748"/>
    </source>
</evidence>
<evidence type="ECO:0000259" key="6">
    <source>
        <dbReference type="PROSITE" id="PS50102"/>
    </source>
</evidence>
<evidence type="ECO:0000313" key="7">
    <source>
        <dbReference type="EMBL" id="EYU18299.1"/>
    </source>
</evidence>
<protein>
    <recommendedName>
        <fullName evidence="6">RRM domain-containing protein</fullName>
    </recommendedName>
</protein>
<name>A0A022PS14_ERYGU</name>
<feature type="compositionally biased region" description="Basic and acidic residues" evidence="5">
    <location>
        <begin position="843"/>
        <end position="862"/>
    </location>
</feature>
<feature type="compositionally biased region" description="Basic residues" evidence="5">
    <location>
        <begin position="41"/>
        <end position="50"/>
    </location>
</feature>
<evidence type="ECO:0000256" key="5">
    <source>
        <dbReference type="SAM" id="MobiDB-lite"/>
    </source>
</evidence>
<dbReference type="GO" id="GO:0089701">
    <property type="term" value="C:U2AF complex"/>
    <property type="evidence" value="ECO:0000318"/>
    <property type="project" value="GO_Central"/>
</dbReference>
<feature type="compositionally biased region" description="Basic and acidic residues" evidence="5">
    <location>
        <begin position="375"/>
        <end position="393"/>
    </location>
</feature>
<evidence type="ECO:0000256" key="2">
    <source>
        <dbReference type="ARBA" id="ARBA00022884"/>
    </source>
</evidence>
<dbReference type="SMART" id="SM00360">
    <property type="entry name" value="RRM"/>
    <property type="match status" value="2"/>
</dbReference>
<dbReference type="Gene3D" id="3.30.70.330">
    <property type="match status" value="3"/>
</dbReference>
<dbReference type="AlphaFoldDB" id="A0A022PS14"/>
<feature type="domain" description="RRM" evidence="6">
    <location>
        <begin position="458"/>
        <end position="541"/>
    </location>
</feature>
<feature type="compositionally biased region" description="Basic and acidic residues" evidence="5">
    <location>
        <begin position="128"/>
        <end position="145"/>
    </location>
</feature>
<dbReference type="InterPro" id="IPR012677">
    <property type="entry name" value="Nucleotide-bd_a/b_plait_sf"/>
</dbReference>
<feature type="domain" description="RRM" evidence="6">
    <location>
        <begin position="569"/>
        <end position="645"/>
    </location>
</feature>
<dbReference type="GO" id="GO:0008187">
    <property type="term" value="F:poly-pyrimidine tract binding"/>
    <property type="evidence" value="ECO:0000318"/>
    <property type="project" value="GO_Central"/>
</dbReference>
<feature type="compositionally biased region" description="Basic and acidic residues" evidence="5">
    <location>
        <begin position="306"/>
        <end position="333"/>
    </location>
</feature>
<feature type="compositionally biased region" description="Polar residues" evidence="5">
    <location>
        <begin position="146"/>
        <end position="156"/>
    </location>
</feature>
<dbReference type="InterPro" id="IPR035979">
    <property type="entry name" value="RBD_domain_sf"/>
</dbReference>
<feature type="compositionally biased region" description="Polar residues" evidence="5">
    <location>
        <begin position="822"/>
        <end position="841"/>
    </location>
</feature>
<evidence type="ECO:0000256" key="1">
    <source>
        <dbReference type="ARBA" id="ARBA00022664"/>
    </source>
</evidence>
<evidence type="ECO:0000256" key="4">
    <source>
        <dbReference type="PROSITE-ProRule" id="PRU00176"/>
    </source>
</evidence>
<feature type="compositionally biased region" description="Basic and acidic residues" evidence="5">
    <location>
        <begin position="67"/>
        <end position="120"/>
    </location>
</feature>
<keyword evidence="3" id="KW-0508">mRNA splicing</keyword>
<feature type="compositionally biased region" description="Basic and acidic residues" evidence="5">
    <location>
        <begin position="766"/>
        <end position="779"/>
    </location>
</feature>
<dbReference type="PROSITE" id="PS50102">
    <property type="entry name" value="RRM"/>
    <property type="match status" value="2"/>
</dbReference>
<keyword evidence="2 4" id="KW-0694">RNA-binding</keyword>
<dbReference type="Pfam" id="PF00076">
    <property type="entry name" value="RRM_1"/>
    <property type="match status" value="1"/>
</dbReference>
<dbReference type="FunFam" id="3.30.70.330:FF:000879">
    <property type="entry name" value="Splicing factor U2af large subunit A"/>
    <property type="match status" value="1"/>
</dbReference>
<keyword evidence="8" id="KW-1185">Reference proteome</keyword>
<dbReference type="GO" id="GO:0016607">
    <property type="term" value="C:nuclear speck"/>
    <property type="evidence" value="ECO:0000318"/>
    <property type="project" value="GO_Central"/>
</dbReference>
<dbReference type="STRING" id="4155.A0A022PS14"/>
<dbReference type="eggNOG" id="KOG0120">
    <property type="taxonomic scope" value="Eukaryota"/>
</dbReference>
<feature type="compositionally biased region" description="Basic and acidic residues" evidence="5">
    <location>
        <begin position="254"/>
        <end position="274"/>
    </location>
</feature>
<dbReference type="GO" id="GO:0000243">
    <property type="term" value="C:commitment complex"/>
    <property type="evidence" value="ECO:0000318"/>
    <property type="project" value="GO_Central"/>
</dbReference>
<dbReference type="EMBL" id="KI632336">
    <property type="protein sequence ID" value="EYU18299.1"/>
    <property type="molecule type" value="Genomic_DNA"/>
</dbReference>
<feature type="compositionally biased region" description="Basic residues" evidence="5">
    <location>
        <begin position="275"/>
        <end position="305"/>
    </location>
</feature>
<dbReference type="PANTHER" id="PTHR23139">
    <property type="entry name" value="RNA-BINDING PROTEIN"/>
    <property type="match status" value="1"/>
</dbReference>
<proteinExistence type="predicted"/>
<reference evidence="7 8" key="1">
    <citation type="journal article" date="2013" name="Proc. Natl. Acad. Sci. U.S.A.">
        <title>Fine-scale variation in meiotic recombination in Mimulus inferred from population shotgun sequencing.</title>
        <authorList>
            <person name="Hellsten U."/>
            <person name="Wright K.M."/>
            <person name="Jenkins J."/>
            <person name="Shu S."/>
            <person name="Yuan Y."/>
            <person name="Wessler S.R."/>
            <person name="Schmutz J."/>
            <person name="Willis J.H."/>
            <person name="Rokhsar D.S."/>
        </authorList>
    </citation>
    <scope>NUCLEOTIDE SEQUENCE [LARGE SCALE GENOMIC DNA]</scope>
    <source>
        <strain evidence="8">cv. DUN x IM62</strain>
    </source>
</reference>
<sequence>MTRSRPHREQSRSNNRASQDDFLEGTSARTRPLSFDDIMLRRKNKGKTATKVKNGTEVPDFELAQENIEKAFDYPELRRETEEGSEPMEIRHTSNESKKLRSRRKEEGSMDLDAKSKGVGDKNVSSRKTTEGKNERRDHSGRKNDVLSTVDSGNGSNKRDAIDSYKKGRVSERSRIKSEIDTKQPRNENREVYRKRKPDGWKGSDSENDYKKRNAKDVMPTDKLSDRSREKSEKDTRHSCHNEEYKTRGWGTGKKIDSERKRQEPTRVHLEESRPKRRRSRSRERDKGRSRRSVSHSPKGHKHTSDKREHGEPSSHPAKDRLGREHSDVDKKRLSVNGSSSHLKRNDGPLSGLGGYSPRKRKTDAAAKTPSPTHRSPEKRSAGWDLQPVEKENNAASSSLSGVPTTSHNLSLNVKEFPSSTPPTPVVVNPIGIPHHTLSSQMHAIESIQLTQATRPMRRLYVENLPDSASEKELTECINKFLLSSGINYILGTQPCISCIIHKEKSQALLEFLTPEDASAAISLNEMSFSGSTLKLRRPKDYTNVATGLSDKSVAAVDSISDVVEDSPHKIFIGGISKLISSKMLLEIAKVFGHVKAFHFECIAEINEPYAFLEYADHSVSSKACAGLNGMRLGGQVVTAVFATREAALEENVGEMPLYRIPKHAKPLLEKPTVVLKLKNVLDPEGLLSTSESDLEEILEDIRLESSRFDIDRLIDLFNFTAVKSVNVAKPTNTISTIEAYEEKYTGASTDACDLGDSIIDGVEEFDRSEPLETPKESEDSGSGNSPMEDELCKPPSNSEDISMEDPPNQENSGGLTEEYVDQQNASVLDSESNEKVSGSISIDKENIPLTDKELESEENHAKATSPEEELKLEANNAKKATSFESEGDKEDFHIEFEGLFEPGSVFVEYRRAEAACMAAHYLNGRIFDGRVVTVGYVDHDLYLTRFRR</sequence>
<feature type="compositionally biased region" description="Basic and acidic residues" evidence="5">
    <location>
        <begin position="157"/>
        <end position="247"/>
    </location>
</feature>
<dbReference type="GO" id="GO:0030628">
    <property type="term" value="F:pre-mRNA 3'-splice site binding"/>
    <property type="evidence" value="ECO:0000318"/>
    <property type="project" value="GO_Central"/>
</dbReference>
<feature type="region of interest" description="Disordered" evidence="5">
    <location>
        <begin position="1"/>
        <end position="407"/>
    </location>
</feature>
<dbReference type="InterPro" id="IPR000504">
    <property type="entry name" value="RRM_dom"/>
</dbReference>
<dbReference type="Proteomes" id="UP000030748">
    <property type="component" value="Unassembled WGS sequence"/>
</dbReference>
<keyword evidence="1" id="KW-0507">mRNA processing</keyword>
<dbReference type="GO" id="GO:0000245">
    <property type="term" value="P:spliceosomal complex assembly"/>
    <property type="evidence" value="ECO:0000318"/>
    <property type="project" value="GO_Central"/>
</dbReference>
<gene>
    <name evidence="7" type="ORF">MIMGU_mgv1a000890mg</name>
</gene>
<dbReference type="SUPFAM" id="SSF54928">
    <property type="entry name" value="RNA-binding domain, RBD"/>
    <property type="match status" value="2"/>
</dbReference>
<dbReference type="GO" id="GO:0071004">
    <property type="term" value="C:U2-type prespliceosome"/>
    <property type="evidence" value="ECO:0000318"/>
    <property type="project" value="GO_Central"/>
</dbReference>
<accession>A0A022PS14</accession>
<feature type="region of interest" description="Disordered" evidence="5">
    <location>
        <begin position="766"/>
        <end position="873"/>
    </location>
</feature>